<reference evidence="1" key="1">
    <citation type="journal article" date="2020" name="Nature">
        <title>Giant virus diversity and host interactions through global metagenomics.</title>
        <authorList>
            <person name="Schulz F."/>
            <person name="Roux S."/>
            <person name="Paez-Espino D."/>
            <person name="Jungbluth S."/>
            <person name="Walsh D.A."/>
            <person name="Denef V.J."/>
            <person name="McMahon K.D."/>
            <person name="Konstantinidis K.T."/>
            <person name="Eloe-Fadrosh E.A."/>
            <person name="Kyrpides N.C."/>
            <person name="Woyke T."/>
        </authorList>
    </citation>
    <scope>NUCLEOTIDE SEQUENCE</scope>
    <source>
        <strain evidence="1">GVMAG-M-3300023174-144</strain>
    </source>
</reference>
<protein>
    <submittedName>
        <fullName evidence="1">Uncharacterized protein</fullName>
    </submittedName>
</protein>
<name>A0A6C0DG12_9ZZZZ</name>
<dbReference type="EMBL" id="MN739601">
    <property type="protein sequence ID" value="QHT15134.1"/>
    <property type="molecule type" value="Genomic_DNA"/>
</dbReference>
<evidence type="ECO:0000313" key="1">
    <source>
        <dbReference type="EMBL" id="QHT15134.1"/>
    </source>
</evidence>
<dbReference type="SUPFAM" id="SSF54495">
    <property type="entry name" value="UBC-like"/>
    <property type="match status" value="1"/>
</dbReference>
<dbReference type="Gene3D" id="3.10.110.10">
    <property type="entry name" value="Ubiquitin Conjugating Enzyme"/>
    <property type="match status" value="1"/>
</dbReference>
<accession>A0A6C0DG12</accession>
<proteinExistence type="predicted"/>
<dbReference type="InterPro" id="IPR016135">
    <property type="entry name" value="UBQ-conjugating_enzyme/RWD"/>
</dbReference>
<sequence length="181" mass="21888">MEIQNQIQEPIQQTQIQNNHHIFSDYRNNTFLKRWNIELLDFYKKKEYKNIQISLCNDKIRITIDNYNFILSNKYPFYPPKVMIQKKSYLNYLKYPTSERIQNILHVHKISCMCCSSISNRNMWSPAYQVKNILDEIKRVNQIKKYVKHYLIVDDICQTRNIDTETIGMLILEFLECIPVK</sequence>
<dbReference type="AlphaFoldDB" id="A0A6C0DG12"/>
<organism evidence="1">
    <name type="scientific">viral metagenome</name>
    <dbReference type="NCBI Taxonomy" id="1070528"/>
    <lineage>
        <taxon>unclassified sequences</taxon>
        <taxon>metagenomes</taxon>
        <taxon>organismal metagenomes</taxon>
    </lineage>
</organism>